<sequence length="94" mass="10369">MRIAAETAFTQFLQHVKWAATRKYYAILRSPGPCCRETWPPAWPAAQVKPPRLRQVVQRCALAGQAKNKPGDLKQSAACHLADTPADETQAALV</sequence>
<comment type="caution">
    <text evidence="1">The sequence shown here is derived from an EMBL/GenBank/DDBJ whole genome shotgun (WGS) entry which is preliminary data.</text>
</comment>
<reference evidence="1 2" key="1">
    <citation type="journal article" date="2023" name="Sci. Data">
        <title>Genome assembly of the Korean intertidal mud-creeper Batillaria attramentaria.</title>
        <authorList>
            <person name="Patra A.K."/>
            <person name="Ho P.T."/>
            <person name="Jun S."/>
            <person name="Lee S.J."/>
            <person name="Kim Y."/>
            <person name="Won Y.J."/>
        </authorList>
    </citation>
    <scope>NUCLEOTIDE SEQUENCE [LARGE SCALE GENOMIC DNA]</scope>
    <source>
        <strain evidence="1">Wonlab-2016</strain>
    </source>
</reference>
<name>A0ABD0KP09_9CAEN</name>
<evidence type="ECO:0000313" key="2">
    <source>
        <dbReference type="Proteomes" id="UP001519460"/>
    </source>
</evidence>
<dbReference type="Proteomes" id="UP001519460">
    <property type="component" value="Unassembled WGS sequence"/>
</dbReference>
<accession>A0ABD0KP09</accession>
<organism evidence="1 2">
    <name type="scientific">Batillaria attramentaria</name>
    <dbReference type="NCBI Taxonomy" id="370345"/>
    <lineage>
        <taxon>Eukaryota</taxon>
        <taxon>Metazoa</taxon>
        <taxon>Spiralia</taxon>
        <taxon>Lophotrochozoa</taxon>
        <taxon>Mollusca</taxon>
        <taxon>Gastropoda</taxon>
        <taxon>Caenogastropoda</taxon>
        <taxon>Sorbeoconcha</taxon>
        <taxon>Cerithioidea</taxon>
        <taxon>Batillariidae</taxon>
        <taxon>Batillaria</taxon>
    </lineage>
</organism>
<dbReference type="EMBL" id="JACVVK020000148">
    <property type="protein sequence ID" value="KAK7488638.1"/>
    <property type="molecule type" value="Genomic_DNA"/>
</dbReference>
<evidence type="ECO:0000313" key="1">
    <source>
        <dbReference type="EMBL" id="KAK7488638.1"/>
    </source>
</evidence>
<gene>
    <name evidence="1" type="ORF">BaRGS_00020091</name>
</gene>
<protein>
    <submittedName>
        <fullName evidence="1">Uncharacterized protein</fullName>
    </submittedName>
</protein>
<proteinExistence type="predicted"/>
<dbReference type="AlphaFoldDB" id="A0ABD0KP09"/>
<keyword evidence="2" id="KW-1185">Reference proteome</keyword>